<gene>
    <name evidence="1" type="ORF">Mco01_74570</name>
</gene>
<evidence type="ECO:0000313" key="2">
    <source>
        <dbReference type="Proteomes" id="UP000603904"/>
    </source>
</evidence>
<dbReference type="EMBL" id="BOOC01000059">
    <property type="protein sequence ID" value="GIH44457.1"/>
    <property type="molecule type" value="Genomic_DNA"/>
</dbReference>
<dbReference type="RefSeq" id="WP_275410683.1">
    <property type="nucleotide sequence ID" value="NZ_BAAAGP010000030.1"/>
</dbReference>
<sequence length="43" mass="4792">MNALAETYIADKLVAYRIKLCGAWTLGCIERAVQDEFDTPTNS</sequence>
<keyword evidence="2" id="KW-1185">Reference proteome</keyword>
<proteinExistence type="predicted"/>
<reference evidence="1 2" key="1">
    <citation type="submission" date="2021-01" db="EMBL/GenBank/DDBJ databases">
        <title>Whole genome shotgun sequence of Microbispora corallina NBRC 16416.</title>
        <authorList>
            <person name="Komaki H."/>
            <person name="Tamura T."/>
        </authorList>
    </citation>
    <scope>NUCLEOTIDE SEQUENCE [LARGE SCALE GENOMIC DNA]</scope>
    <source>
        <strain evidence="1 2">NBRC 16416</strain>
    </source>
</reference>
<name>A0ABQ4GBL8_9ACTN</name>
<dbReference type="Proteomes" id="UP000603904">
    <property type="component" value="Unassembled WGS sequence"/>
</dbReference>
<comment type="caution">
    <text evidence="1">The sequence shown here is derived from an EMBL/GenBank/DDBJ whole genome shotgun (WGS) entry which is preliminary data.</text>
</comment>
<evidence type="ECO:0000313" key="1">
    <source>
        <dbReference type="EMBL" id="GIH44457.1"/>
    </source>
</evidence>
<protein>
    <submittedName>
        <fullName evidence="1">Uncharacterized protein</fullName>
    </submittedName>
</protein>
<organism evidence="1 2">
    <name type="scientific">Microbispora corallina</name>
    <dbReference type="NCBI Taxonomy" id="83302"/>
    <lineage>
        <taxon>Bacteria</taxon>
        <taxon>Bacillati</taxon>
        <taxon>Actinomycetota</taxon>
        <taxon>Actinomycetes</taxon>
        <taxon>Streptosporangiales</taxon>
        <taxon>Streptosporangiaceae</taxon>
        <taxon>Microbispora</taxon>
    </lineage>
</organism>
<accession>A0ABQ4GBL8</accession>